<evidence type="ECO:0000313" key="1">
    <source>
        <dbReference type="EMBL" id="MCP2164915.1"/>
    </source>
</evidence>
<name>A0AAE3KFF9_9PSEU</name>
<protein>
    <submittedName>
        <fullName evidence="1">Uncharacterized protein</fullName>
    </submittedName>
</protein>
<accession>A0AAE3KFF9</accession>
<keyword evidence="2" id="KW-1185">Reference proteome</keyword>
<sequence length="228" mass="24417">MDGESRSRAGATRPGLAALALCRFAGGRCGTANTLAGVSLASTDTLVVEQPWSFGSLLWRTRYRATAYDGQDRPVAVVAERRGPGLLAPVRLTGLSGRTPFDLRVCTPDSREVLGIRKGFALRRPRTHVLGPRGEPLGSIQAEPGHRFALLDAHGQRICLLADVAALDIRALARRDGRRVRRDVLRVRPGTPEPLRSLVLATGLAFDVVRNVGTWHYASGAASSLPAG</sequence>
<dbReference type="AlphaFoldDB" id="A0AAE3KFF9"/>
<gene>
    <name evidence="1" type="ORF">LX83_001764</name>
</gene>
<reference evidence="1" key="1">
    <citation type="submission" date="2022-06" db="EMBL/GenBank/DDBJ databases">
        <title>Genomic Encyclopedia of Archaeal and Bacterial Type Strains, Phase II (KMG-II): from individual species to whole genera.</title>
        <authorList>
            <person name="Goeker M."/>
        </authorList>
    </citation>
    <scope>NUCLEOTIDE SEQUENCE</scope>
    <source>
        <strain evidence="1">DSM 43935</strain>
    </source>
</reference>
<evidence type="ECO:0000313" key="2">
    <source>
        <dbReference type="Proteomes" id="UP001206128"/>
    </source>
</evidence>
<proteinExistence type="predicted"/>
<dbReference type="EMBL" id="JAMTCK010000004">
    <property type="protein sequence ID" value="MCP2164915.1"/>
    <property type="molecule type" value="Genomic_DNA"/>
</dbReference>
<organism evidence="1 2">
    <name type="scientific">Goodfellowiella coeruleoviolacea</name>
    <dbReference type="NCBI Taxonomy" id="334858"/>
    <lineage>
        <taxon>Bacteria</taxon>
        <taxon>Bacillati</taxon>
        <taxon>Actinomycetota</taxon>
        <taxon>Actinomycetes</taxon>
        <taxon>Pseudonocardiales</taxon>
        <taxon>Pseudonocardiaceae</taxon>
        <taxon>Goodfellowiella</taxon>
    </lineage>
</organism>
<comment type="caution">
    <text evidence="1">The sequence shown here is derived from an EMBL/GenBank/DDBJ whole genome shotgun (WGS) entry which is preliminary data.</text>
</comment>
<dbReference type="Proteomes" id="UP001206128">
    <property type="component" value="Unassembled WGS sequence"/>
</dbReference>